<organism evidence="1 2">
    <name type="scientific">Deinococcus aetherius</name>
    <dbReference type="NCBI Taxonomy" id="200252"/>
    <lineage>
        <taxon>Bacteria</taxon>
        <taxon>Thermotogati</taxon>
        <taxon>Deinococcota</taxon>
        <taxon>Deinococci</taxon>
        <taxon>Deinococcales</taxon>
        <taxon>Deinococcaceae</taxon>
        <taxon>Deinococcus</taxon>
    </lineage>
</organism>
<dbReference type="RefSeq" id="WP_264778972.1">
    <property type="nucleotide sequence ID" value="NZ_AP026564.1"/>
</dbReference>
<protein>
    <submittedName>
        <fullName evidence="1">Uncharacterized protein</fullName>
    </submittedName>
</protein>
<accession>A0ABM8ALW8</accession>
<keyword evidence="2" id="KW-1185">Reference proteome</keyword>
<evidence type="ECO:0000313" key="1">
    <source>
        <dbReference type="EMBL" id="BDP44845.1"/>
    </source>
</evidence>
<reference evidence="1" key="1">
    <citation type="submission" date="2022-07" db="EMBL/GenBank/DDBJ databases">
        <title>Complete Genome Sequence of the Radioresistant Bacterium Deinococcus aetherius ST0316, Isolated from the Air Dust collected in Lower Stratosphere above Japan.</title>
        <authorList>
            <person name="Satoh K."/>
            <person name="Hagiwara K."/>
            <person name="Katsumata K."/>
            <person name="Kubo A."/>
            <person name="Yokobori S."/>
            <person name="Yamagishi A."/>
            <person name="Oono Y."/>
            <person name="Narumi I."/>
        </authorList>
    </citation>
    <scope>NUCLEOTIDE SEQUENCE</scope>
    <source>
        <strain evidence="1">ST0316</strain>
        <plasmid evidence="1">pDAETH-4</plasmid>
    </source>
</reference>
<name>A0ABM8ALW8_9DEIO</name>
<keyword evidence="1" id="KW-0614">Plasmid</keyword>
<geneLocation type="plasmid" evidence="1 2">
    <name>pDAETH-4</name>
</geneLocation>
<sequence length="77" mass="8451">MIWRDAWEDAPGVVVMSEHGVQQGKLHAVVLALRLDALPAAATLTNEHGAQVRVRLPRDVDPFSINTRIPLTVEVTT</sequence>
<proteinExistence type="predicted"/>
<evidence type="ECO:0000313" key="2">
    <source>
        <dbReference type="Proteomes" id="UP001064971"/>
    </source>
</evidence>
<dbReference type="EMBL" id="AP026564">
    <property type="protein sequence ID" value="BDP44845.1"/>
    <property type="molecule type" value="Genomic_DNA"/>
</dbReference>
<gene>
    <name evidence="1" type="ORF">DAETH_48140</name>
</gene>
<dbReference type="Proteomes" id="UP001064971">
    <property type="component" value="Plasmid pDAETH-4"/>
</dbReference>